<feature type="transmembrane region" description="Helical" evidence="7">
    <location>
        <begin position="338"/>
        <end position="359"/>
    </location>
</feature>
<feature type="transmembrane region" description="Helical" evidence="7">
    <location>
        <begin position="169"/>
        <end position="190"/>
    </location>
</feature>
<dbReference type="InterPro" id="IPR005016">
    <property type="entry name" value="TDE1/TMS"/>
</dbReference>
<feature type="region of interest" description="Disordered" evidence="6">
    <location>
        <begin position="466"/>
        <end position="515"/>
    </location>
</feature>
<proteinExistence type="inferred from homology"/>
<feature type="compositionally biased region" description="Low complexity" evidence="6">
    <location>
        <begin position="621"/>
        <end position="651"/>
    </location>
</feature>
<evidence type="ECO:0000259" key="8">
    <source>
        <dbReference type="Pfam" id="PF16561"/>
    </source>
</evidence>
<dbReference type="OrthoDB" id="5963193at2759"/>
<dbReference type="Proteomes" id="UP000242875">
    <property type="component" value="Unassembled WGS sequence"/>
</dbReference>
<dbReference type="Pfam" id="PF03348">
    <property type="entry name" value="Serinc"/>
    <property type="match status" value="1"/>
</dbReference>
<feature type="compositionally biased region" description="Basic and acidic residues" evidence="6">
    <location>
        <begin position="586"/>
        <end position="597"/>
    </location>
</feature>
<feature type="transmembrane region" description="Helical" evidence="7">
    <location>
        <begin position="97"/>
        <end position="118"/>
    </location>
</feature>
<name>A0A261Y784_9FUNG</name>
<comment type="similarity">
    <text evidence="2">Belongs to the TDE1 family.</text>
</comment>
<evidence type="ECO:0000256" key="3">
    <source>
        <dbReference type="ARBA" id="ARBA00022692"/>
    </source>
</evidence>
<feature type="transmembrane region" description="Helical" evidence="7">
    <location>
        <begin position="139"/>
        <end position="163"/>
    </location>
</feature>
<feature type="compositionally biased region" description="Polar residues" evidence="6">
    <location>
        <begin position="610"/>
        <end position="620"/>
    </location>
</feature>
<keyword evidence="4 7" id="KW-1133">Transmembrane helix</keyword>
<evidence type="ECO:0000256" key="7">
    <source>
        <dbReference type="SAM" id="Phobius"/>
    </source>
</evidence>
<feature type="transmembrane region" description="Helical" evidence="7">
    <location>
        <begin position="202"/>
        <end position="222"/>
    </location>
</feature>
<dbReference type="Pfam" id="PF16561">
    <property type="entry name" value="AMPK1_CBM"/>
    <property type="match status" value="1"/>
</dbReference>
<evidence type="ECO:0000256" key="1">
    <source>
        <dbReference type="ARBA" id="ARBA00004141"/>
    </source>
</evidence>
<dbReference type="InterPro" id="IPR014756">
    <property type="entry name" value="Ig_E-set"/>
</dbReference>
<feature type="compositionally biased region" description="Polar residues" evidence="6">
    <location>
        <begin position="652"/>
        <end position="711"/>
    </location>
</feature>
<dbReference type="Gene3D" id="2.60.40.10">
    <property type="entry name" value="Immunoglobulins"/>
    <property type="match status" value="1"/>
</dbReference>
<evidence type="ECO:0000256" key="6">
    <source>
        <dbReference type="SAM" id="MobiDB-lite"/>
    </source>
</evidence>
<accession>A0A261Y784</accession>
<evidence type="ECO:0000313" key="10">
    <source>
        <dbReference type="Proteomes" id="UP000242875"/>
    </source>
</evidence>
<feature type="transmembrane region" description="Helical" evidence="7">
    <location>
        <begin position="28"/>
        <end position="52"/>
    </location>
</feature>
<dbReference type="GO" id="GO:0016020">
    <property type="term" value="C:membrane"/>
    <property type="evidence" value="ECO:0007669"/>
    <property type="project" value="UniProtKB-SubCell"/>
</dbReference>
<feature type="region of interest" description="Disordered" evidence="6">
    <location>
        <begin position="541"/>
        <end position="724"/>
    </location>
</feature>
<dbReference type="InterPro" id="IPR013783">
    <property type="entry name" value="Ig-like_fold"/>
</dbReference>
<feature type="domain" description="AMP-activated protein kinase glycogen-binding" evidence="8">
    <location>
        <begin position="405"/>
        <end position="484"/>
    </location>
</feature>
<comment type="subcellular location">
    <subcellularLocation>
        <location evidence="1">Membrane</location>
        <topology evidence="1">Multi-pass membrane protein</topology>
    </subcellularLocation>
</comment>
<dbReference type="PANTHER" id="PTHR10383:SF9">
    <property type="entry name" value="SERINE INCORPORATOR, ISOFORM F"/>
    <property type="match status" value="1"/>
</dbReference>
<feature type="transmembrane region" description="Helical" evidence="7">
    <location>
        <begin position="242"/>
        <end position="259"/>
    </location>
</feature>
<evidence type="ECO:0000256" key="2">
    <source>
        <dbReference type="ARBA" id="ARBA00006665"/>
    </source>
</evidence>
<dbReference type="EMBL" id="MVBO01000003">
    <property type="protein sequence ID" value="OZJ06475.1"/>
    <property type="molecule type" value="Genomic_DNA"/>
</dbReference>
<dbReference type="SUPFAM" id="SSF81296">
    <property type="entry name" value="E set domains"/>
    <property type="match status" value="1"/>
</dbReference>
<evidence type="ECO:0000313" key="9">
    <source>
        <dbReference type="EMBL" id="OZJ06475.1"/>
    </source>
</evidence>
<feature type="compositionally biased region" description="Polar residues" evidence="6">
    <location>
        <begin position="553"/>
        <end position="577"/>
    </location>
</feature>
<feature type="compositionally biased region" description="Polar residues" evidence="6">
    <location>
        <begin position="469"/>
        <end position="481"/>
    </location>
</feature>
<keyword evidence="3 7" id="KW-0812">Transmembrane</keyword>
<keyword evidence="5 7" id="KW-0472">Membrane</keyword>
<dbReference type="PANTHER" id="PTHR10383">
    <property type="entry name" value="SERINE INCORPORATOR"/>
    <property type="match status" value="1"/>
</dbReference>
<keyword evidence="10" id="KW-1185">Reference proteome</keyword>
<dbReference type="InterPro" id="IPR032640">
    <property type="entry name" value="AMPK1_CBM"/>
</dbReference>
<dbReference type="AlphaFoldDB" id="A0A261Y784"/>
<evidence type="ECO:0000256" key="5">
    <source>
        <dbReference type="ARBA" id="ARBA00023136"/>
    </source>
</evidence>
<feature type="region of interest" description="Disordered" evidence="6">
    <location>
        <begin position="311"/>
        <end position="330"/>
    </location>
</feature>
<dbReference type="CDD" id="cd02859">
    <property type="entry name" value="E_set_AMPKbeta_like_N"/>
    <property type="match status" value="1"/>
</dbReference>
<comment type="caution">
    <text evidence="9">The sequence shown here is derived from an EMBL/GenBank/DDBJ whole genome shotgun (WGS) entry which is preliminary data.</text>
</comment>
<reference evidence="9 10" key="1">
    <citation type="journal article" date="2017" name="Mycologia">
        <title>Bifiguratus adelaidae, gen. et sp. nov., a new member of Mucoromycotina in endophytic and soil-dwelling habitats.</title>
        <authorList>
            <person name="Torres-Cruz T.J."/>
            <person name="Billingsley Tobias T.L."/>
            <person name="Almatruk M."/>
            <person name="Hesse C."/>
            <person name="Kuske C.R."/>
            <person name="Desiro A."/>
            <person name="Benucci G.M."/>
            <person name="Bonito G."/>
            <person name="Stajich J.E."/>
            <person name="Dunlap C."/>
            <person name="Arnold A.E."/>
            <person name="Porras-Alfaro A."/>
        </authorList>
    </citation>
    <scope>NUCLEOTIDE SEQUENCE [LARGE SCALE GENOMIC DNA]</scope>
    <source>
        <strain evidence="9 10">AZ0501</strain>
    </source>
</reference>
<gene>
    <name evidence="9" type="ORF">BZG36_00575</name>
</gene>
<evidence type="ECO:0000256" key="4">
    <source>
        <dbReference type="ARBA" id="ARBA00022989"/>
    </source>
</evidence>
<organism evidence="9 10">
    <name type="scientific">Bifiguratus adelaidae</name>
    <dbReference type="NCBI Taxonomy" id="1938954"/>
    <lineage>
        <taxon>Eukaryota</taxon>
        <taxon>Fungi</taxon>
        <taxon>Fungi incertae sedis</taxon>
        <taxon>Mucoromycota</taxon>
        <taxon>Mucoromycotina</taxon>
        <taxon>Endogonomycetes</taxon>
        <taxon>Endogonales</taxon>
        <taxon>Endogonales incertae sedis</taxon>
        <taxon>Bifiguratus</taxon>
    </lineage>
</organism>
<sequence length="724" mass="76570">MLSNWAIKQLQHMTMDYLKIDCAEGRCYGVIAVHRVCFALVIFHSILGCLLIGVNDSRDKRAAIQNGWWGPKVLAWIALLVVSFFIPNEFFMVWGNYIALIGAAIFIIFGLILLVDFAHSWAESCLERWEMDSTNKWKYILVGSTAIMYMASIAMTGVMYAFFAHNGCSLNQFFITFNLILSIIITAMCVHPAVQEANPQSGLSQAAMVVIYCAYLIMSAVVNEPDDKLCNPLSRSNASKTTAKVLGAVFTFLAIAYSTSRAATQGKALINKGEDAASMRSALPLTNNQLDGRSSSREALRAAVESGALPASALDDEDDEEDDVGTGDIRDDERGGTLYNYAFFHLIFAIATMYVAMLLTNWHTVLVQGDNDGGPDEPDLVRIGQSYAVVWVKVASSWLCSCQTFTYHPEGNPSVVIATGTFDNWGRTLELHRDPSSNAFIGKVDLPAGGHRIYYKYVVDGEWTIDKNAPSQPDEQGNVNNYVDPPPAQEAAGQHAPPASKVTAQGSDGGSSAGTAAPVAAGAAGLGAGTVGAAAVSHSTTEKAAAPAGPAPQTGSSNVAQPTGASTIPLQSGQSNPPTLPPVEQTHGKLDIEDHAGAKSTPAATAGETGASSQTTKTQVPQSAQQIPATTQPQTQLAPAAVASSESRASSGVSNQNGGTQSAQPSLQAPASTAPQDQSQTQRPAATSTTNQPSGQTPSKPSKSGQPSTEKPLSGFKKFLNKFK</sequence>
<protein>
    <recommendedName>
        <fullName evidence="8">AMP-activated protein kinase glycogen-binding domain-containing protein</fullName>
    </recommendedName>
</protein>
<feature type="transmembrane region" description="Helical" evidence="7">
    <location>
        <begin position="73"/>
        <end position="91"/>
    </location>
</feature>
<feature type="compositionally biased region" description="Acidic residues" evidence="6">
    <location>
        <begin position="314"/>
        <end position="325"/>
    </location>
</feature>